<dbReference type="Proteomes" id="UP000662111">
    <property type="component" value="Unassembled WGS sequence"/>
</dbReference>
<keyword evidence="2" id="KW-0805">Transcription regulation</keyword>
<dbReference type="SUPFAM" id="SSF50998">
    <property type="entry name" value="Quinoprotein alcohol dehydrogenase-like"/>
    <property type="match status" value="1"/>
</dbReference>
<evidence type="ECO:0000256" key="3">
    <source>
        <dbReference type="ARBA" id="ARBA00023125"/>
    </source>
</evidence>
<organism evidence="8 9">
    <name type="scientific">Ornithinimicrobium pekingense</name>
    <dbReference type="NCBI Taxonomy" id="384677"/>
    <lineage>
        <taxon>Bacteria</taxon>
        <taxon>Bacillati</taxon>
        <taxon>Actinomycetota</taxon>
        <taxon>Actinomycetes</taxon>
        <taxon>Micrococcales</taxon>
        <taxon>Ornithinimicrobiaceae</taxon>
        <taxon>Ornithinimicrobium</taxon>
    </lineage>
</organism>
<dbReference type="PANTHER" id="PTHR35807">
    <property type="entry name" value="TRANSCRIPTIONAL REGULATOR REDD-RELATED"/>
    <property type="match status" value="1"/>
</dbReference>
<dbReference type="InterPro" id="IPR001867">
    <property type="entry name" value="OmpR/PhoB-type_DNA-bd"/>
</dbReference>
<evidence type="ECO:0000256" key="6">
    <source>
        <dbReference type="PROSITE-ProRule" id="PRU01091"/>
    </source>
</evidence>
<sequence length="1611" mass="170644">MTGITVLGPVAVGDDGALSPRDRVVLSVLVARRGREVPAEVLAEALWGEDLPASWHKVVQGCVARLRRRLGHEAIVTGGGGYRLAVPAEDVDAARFERLVDRARELLVLGHADQAAFTADQALALWRGMPLADLADWAPGRGEAERLGELRLRAEELRLDALLAAGRHSEVLPEAGLRVREEPLREHRWALLARAQYQDGRQAEALATLRRARETLTEELGLDPGAELAGLEHAVLTQDPALAVAVPGMPASACPWPGLAAYDVDDADAFFGREAELAQCLERLDRSGFLAVVGPSGSGKSSLVRAGLAARLRRDGRRVRVITPDPRPLDALAAATSDPHRGLVLVVDQCEEIFGVSVPPAVRQAFLTSVAEHAWSGTTDVVLTLRADRMGELAAFPDMARLVEEGLYLLKGIGPDGLRAAIERPARRAGLLLEEGLVDLLVRDVEGEPGSLPLLAHALRQTWERREGSTLTVGGYRASGGIRGAVARSAEQVYERASQEQRHALRELMLRMVQPGPGGDPVRTSVPRAVLTDERHVAVVEQLVRARLVTAAEDRLEIAHEALARAWPRLQAWLADDVQGERIRHHLAAAASAWDGMGRPESELYRGARLAAAREWRDAGTHSLSQVEQDFLATSEAAHRSRLARAEDEARRQRRLNHRLRLLAVGAVVLALVAATFGAVARAQWRDARTANELAVVEAARARSHELAAAALADLPADPARAKSLAVLAGEVTDPGPQTAGALHAAHAADPVVARVSLHRRTAWTRLWTALRPDGERVAMAGESAVEPSLALEVRDAVSGELVWEWLPQRRPGHESAYVAGAAYSPDGSVLATGVVWHPTFEERLAPSHEDAPPPPDGLLGIHLRDARTHEPLGVIDVGPCGGWPLGVTADRVLVRALVPSTDPASVPVTDHEVLAGCRWWEGGWANYVVDRQTGDRTLLAVTDPSLLQWSVGAALSGDGSVAAAWHQSSSDSTLGDREGHESTVLVDTTSGKELGRIDHAFPVDLDAAGERVLLRDRDVEDSNVRSANTWRVVRVDDLSTLATFAGHEGRPTYAAFSADGTSVLSTGLDNVLLEWDASSGTLLRRVVGAGSGHPDPAGTSRTVIPRPLTGGAVVVDTSPRGEGWAVPPCDGLGAPDQLRVVDGSVVAGRGCDGRPGTLEVFDPLTGGVRQMPGAVRNEAFGVSADGERVVSQGGDEPGPLQVRQLGSEEVVLTLEASSSASAVRWSPDDRWVAALDGATGRVGVWDATTGDQAWSAVLGGDQGFSAAWDLLFSTDSARLLVSTDDARLIAVGTETGEELGAAALPSGGNHISPGLVGHRGDGAVAVVSPLRNNATSTSLLLLDPTTLETRQTFSSVVDGSVRSAAVSPDGTRVAMATSEGFVGVWDLATGAAVDRADLGLGSLEGVQWTADGDLLVLSAEGAIVRVTSDPAQLTSLVRGTLTRGLTLSECAAHAIDPCPDLGTLRGAAPTVPDELRGSYTLTWTVEELREAGAAAVADAYGAGPGPEAQQTLDDFAAAMAGTYRLTFSEHGYSVTSPSGQEWCTGAVTRRANDPDRLLLGADRGAGCVDFHYAETGWRLEGDELVLPPETFRGSQLDALLWTGRPLERAG</sequence>
<dbReference type="SMART" id="SM01043">
    <property type="entry name" value="BTAD"/>
    <property type="match status" value="1"/>
</dbReference>
<keyword evidence="4" id="KW-0804">Transcription</keyword>
<reference evidence="9" key="1">
    <citation type="journal article" date="2019" name="Int. J. Syst. Evol. Microbiol.">
        <title>The Global Catalogue of Microorganisms (GCM) 10K type strain sequencing project: providing services to taxonomists for standard genome sequencing and annotation.</title>
        <authorList>
            <consortium name="The Broad Institute Genomics Platform"/>
            <consortium name="The Broad Institute Genome Sequencing Center for Infectious Disease"/>
            <person name="Wu L."/>
            <person name="Ma J."/>
        </authorList>
    </citation>
    <scope>NUCLEOTIDE SEQUENCE [LARGE SCALE GENOMIC DNA]</scope>
    <source>
        <strain evidence="9">CGMCC 1.5362</strain>
    </source>
</reference>
<dbReference type="Pfam" id="PF03704">
    <property type="entry name" value="BTAD"/>
    <property type="match status" value="1"/>
</dbReference>
<proteinExistence type="inferred from homology"/>
<feature type="repeat" description="WD" evidence="5">
    <location>
        <begin position="1045"/>
        <end position="1086"/>
    </location>
</feature>
<comment type="similarity">
    <text evidence="1">Belongs to the AfsR/DnrI/RedD regulatory family.</text>
</comment>
<protein>
    <recommendedName>
        <fullName evidence="7">OmpR/PhoB-type domain-containing protein</fullName>
    </recommendedName>
</protein>
<evidence type="ECO:0000256" key="1">
    <source>
        <dbReference type="ARBA" id="ARBA00005820"/>
    </source>
</evidence>
<dbReference type="Gene3D" id="1.10.10.10">
    <property type="entry name" value="Winged helix-like DNA-binding domain superfamily/Winged helix DNA-binding domain"/>
    <property type="match status" value="1"/>
</dbReference>
<gene>
    <name evidence="8" type="ORF">GCM10011509_01950</name>
</gene>
<dbReference type="InterPro" id="IPR005158">
    <property type="entry name" value="BTAD"/>
</dbReference>
<dbReference type="InterPro" id="IPR011990">
    <property type="entry name" value="TPR-like_helical_dom_sf"/>
</dbReference>
<dbReference type="Pfam" id="PF20703">
    <property type="entry name" value="nSTAND1"/>
    <property type="match status" value="1"/>
</dbReference>
<dbReference type="SUPFAM" id="SSF52540">
    <property type="entry name" value="P-loop containing nucleoside triphosphate hydrolases"/>
    <property type="match status" value="1"/>
</dbReference>
<comment type="caution">
    <text evidence="8">The sequence shown here is derived from an EMBL/GenBank/DDBJ whole genome shotgun (WGS) entry which is preliminary data.</text>
</comment>
<feature type="repeat" description="WD" evidence="5">
    <location>
        <begin position="1362"/>
        <end position="1396"/>
    </location>
</feature>
<dbReference type="SMART" id="SM00862">
    <property type="entry name" value="Trans_reg_C"/>
    <property type="match status" value="1"/>
</dbReference>
<dbReference type="SUPFAM" id="SSF46894">
    <property type="entry name" value="C-terminal effector domain of the bipartite response regulators"/>
    <property type="match status" value="1"/>
</dbReference>
<dbReference type="PROSITE" id="PS51755">
    <property type="entry name" value="OMPR_PHOB"/>
    <property type="match status" value="1"/>
</dbReference>
<keyword evidence="5" id="KW-0853">WD repeat</keyword>
<dbReference type="SUPFAM" id="SSF82171">
    <property type="entry name" value="DPP6 N-terminal domain-like"/>
    <property type="match status" value="1"/>
</dbReference>
<dbReference type="InterPro" id="IPR011047">
    <property type="entry name" value="Quinoprotein_ADH-like_sf"/>
</dbReference>
<dbReference type="RefSeq" id="WP_022921029.1">
    <property type="nucleotide sequence ID" value="NZ_BMLB01000001.1"/>
</dbReference>
<dbReference type="InterPro" id="IPR016032">
    <property type="entry name" value="Sig_transdc_resp-reg_C-effctor"/>
</dbReference>
<dbReference type="CDD" id="cd00267">
    <property type="entry name" value="ABC_ATPase"/>
    <property type="match status" value="1"/>
</dbReference>
<dbReference type="InterPro" id="IPR027417">
    <property type="entry name" value="P-loop_NTPase"/>
</dbReference>
<dbReference type="SMART" id="SM00320">
    <property type="entry name" value="WD40"/>
    <property type="match status" value="3"/>
</dbReference>
<dbReference type="PANTHER" id="PTHR35807:SF1">
    <property type="entry name" value="TRANSCRIPTIONAL REGULATOR REDD"/>
    <property type="match status" value="1"/>
</dbReference>
<evidence type="ECO:0000256" key="4">
    <source>
        <dbReference type="ARBA" id="ARBA00023163"/>
    </source>
</evidence>
<evidence type="ECO:0000313" key="9">
    <source>
        <dbReference type="Proteomes" id="UP000662111"/>
    </source>
</evidence>
<dbReference type="InterPro" id="IPR015943">
    <property type="entry name" value="WD40/YVTN_repeat-like_dom_sf"/>
</dbReference>
<dbReference type="InterPro" id="IPR049052">
    <property type="entry name" value="nSTAND1"/>
</dbReference>
<dbReference type="Gene3D" id="1.25.40.10">
    <property type="entry name" value="Tetratricopeptide repeat domain"/>
    <property type="match status" value="1"/>
</dbReference>
<dbReference type="EMBL" id="BMLB01000001">
    <property type="protein sequence ID" value="GGK57161.1"/>
    <property type="molecule type" value="Genomic_DNA"/>
</dbReference>
<dbReference type="SUPFAM" id="SSF48452">
    <property type="entry name" value="TPR-like"/>
    <property type="match status" value="1"/>
</dbReference>
<evidence type="ECO:0000256" key="2">
    <source>
        <dbReference type="ARBA" id="ARBA00023015"/>
    </source>
</evidence>
<keyword evidence="9" id="KW-1185">Reference proteome</keyword>
<name>A0ABQ2F3B0_9MICO</name>
<feature type="domain" description="OmpR/PhoB-type" evidence="7">
    <location>
        <begin position="1"/>
        <end position="86"/>
    </location>
</feature>
<feature type="DNA-binding region" description="OmpR/PhoB-type" evidence="6">
    <location>
        <begin position="1"/>
        <end position="86"/>
    </location>
</feature>
<evidence type="ECO:0000256" key="5">
    <source>
        <dbReference type="PROSITE-ProRule" id="PRU00221"/>
    </source>
</evidence>
<dbReference type="Gene3D" id="2.130.10.10">
    <property type="entry name" value="YVTN repeat-like/Quinoprotein amine dehydrogenase"/>
    <property type="match status" value="3"/>
</dbReference>
<dbReference type="InterPro" id="IPR036388">
    <property type="entry name" value="WH-like_DNA-bd_sf"/>
</dbReference>
<dbReference type="InterPro" id="IPR051677">
    <property type="entry name" value="AfsR-DnrI-RedD_regulator"/>
</dbReference>
<dbReference type="PROSITE" id="PS50082">
    <property type="entry name" value="WD_REPEATS_2"/>
    <property type="match status" value="2"/>
</dbReference>
<accession>A0ABQ2F3B0</accession>
<dbReference type="Gene3D" id="3.40.50.300">
    <property type="entry name" value="P-loop containing nucleotide triphosphate hydrolases"/>
    <property type="match status" value="1"/>
</dbReference>
<evidence type="ECO:0000259" key="7">
    <source>
        <dbReference type="PROSITE" id="PS51755"/>
    </source>
</evidence>
<keyword evidence="3 6" id="KW-0238">DNA-binding</keyword>
<dbReference type="InterPro" id="IPR001680">
    <property type="entry name" value="WD40_rpt"/>
</dbReference>
<dbReference type="Pfam" id="PF00486">
    <property type="entry name" value="Trans_reg_C"/>
    <property type="match status" value="1"/>
</dbReference>
<dbReference type="CDD" id="cd15831">
    <property type="entry name" value="BTAD"/>
    <property type="match status" value="1"/>
</dbReference>
<evidence type="ECO:0000313" key="8">
    <source>
        <dbReference type="EMBL" id="GGK57161.1"/>
    </source>
</evidence>
<dbReference type="Pfam" id="PF00400">
    <property type="entry name" value="WD40"/>
    <property type="match status" value="1"/>
</dbReference>